<dbReference type="Gene3D" id="1.20.120.2010">
    <property type="entry name" value="NAB conserved domain 2"/>
    <property type="match status" value="1"/>
</dbReference>
<feature type="region of interest" description="Disordered" evidence="1">
    <location>
        <begin position="494"/>
        <end position="587"/>
    </location>
</feature>
<dbReference type="AlphaFoldDB" id="A0A6S7IQT2"/>
<gene>
    <name evidence="2" type="ORF">PACLA_8A010373</name>
</gene>
<comment type="caution">
    <text evidence="2">The sequence shown here is derived from an EMBL/GenBank/DDBJ whole genome shotgun (WGS) entry which is preliminary data.</text>
</comment>
<feature type="compositionally biased region" description="Polar residues" evidence="1">
    <location>
        <begin position="521"/>
        <end position="534"/>
    </location>
</feature>
<evidence type="ECO:0000256" key="1">
    <source>
        <dbReference type="SAM" id="MobiDB-lite"/>
    </source>
</evidence>
<keyword evidence="3" id="KW-1185">Reference proteome</keyword>
<evidence type="ECO:0000313" key="2">
    <source>
        <dbReference type="EMBL" id="CAB4019220.1"/>
    </source>
</evidence>
<dbReference type="EMBL" id="CACRXK020010358">
    <property type="protein sequence ID" value="CAB4019220.1"/>
    <property type="molecule type" value="Genomic_DNA"/>
</dbReference>
<name>A0A6S7IQT2_PARCT</name>
<dbReference type="OrthoDB" id="5987682at2759"/>
<evidence type="ECO:0000313" key="3">
    <source>
        <dbReference type="Proteomes" id="UP001152795"/>
    </source>
</evidence>
<feature type="compositionally biased region" description="Basic and acidic residues" evidence="1">
    <location>
        <begin position="494"/>
        <end position="505"/>
    </location>
</feature>
<feature type="compositionally biased region" description="Polar residues" evidence="1">
    <location>
        <begin position="547"/>
        <end position="571"/>
    </location>
</feature>
<proteinExistence type="predicted"/>
<dbReference type="InterPro" id="IPR038398">
    <property type="entry name" value="NCD2_sf"/>
</dbReference>
<organism evidence="2 3">
    <name type="scientific">Paramuricea clavata</name>
    <name type="common">Red gorgonian</name>
    <name type="synonym">Violescent sea-whip</name>
    <dbReference type="NCBI Taxonomy" id="317549"/>
    <lineage>
        <taxon>Eukaryota</taxon>
        <taxon>Metazoa</taxon>
        <taxon>Cnidaria</taxon>
        <taxon>Anthozoa</taxon>
        <taxon>Octocorallia</taxon>
        <taxon>Malacalcyonacea</taxon>
        <taxon>Plexauridae</taxon>
        <taxon>Paramuricea</taxon>
    </lineage>
</organism>
<accession>A0A6S7IQT2</accession>
<feature type="compositionally biased region" description="Basic and acidic residues" evidence="1">
    <location>
        <begin position="572"/>
        <end position="587"/>
    </location>
</feature>
<reference evidence="2" key="1">
    <citation type="submission" date="2020-04" db="EMBL/GenBank/DDBJ databases">
        <authorList>
            <person name="Alioto T."/>
            <person name="Alioto T."/>
            <person name="Gomez Garrido J."/>
        </authorList>
    </citation>
    <scope>NUCLEOTIDE SEQUENCE</scope>
    <source>
        <strain evidence="2">A484AB</strain>
    </source>
</reference>
<protein>
    <submittedName>
        <fullName evidence="2">Uncharacterized protein</fullName>
    </submittedName>
</protein>
<sequence>MEIKTMKVKEQGEWIDVDTIKDILDKEKVNMHTRKLSNSEEQTSTSQVLSDAKQATLCINNPGKLSVGPVVETAQEAKVLNDFCHCLNLTQLIDKPTRVTSCSSTLIDVMMTSNKDLIAESGVLEIYISDNFLVYCSLKLKLIKPHPICITARSYKHYNRNQFLCDLACIPWHENLFVENVNDKLSHFDSNFQNALARNAPIKTMKIRHRQVPFVDNEIKELMKNRNRIHKFARLTRMPPDWEKIKFNVEIKFNGSILGPVFLNIYINDLPGVPKESNLKSYVDDSKIYLAFSIRDAELAAMKLTEDMRRITTWCCLNSLLVNPEKTKLLILGTRQMLEQPQLSFTSSKEMISVDTEKIKRESQIYMLNPDDKLLDYHRAINENAFAVAREKPHLLASKIELQKLERQRLHESGFAYKRRESRSKYFGKMSTVEKPKREKLGEEMRQQQLSHVQEELKEVYLQLSYASRQRERCANVNNFTKAIEMSKEMEELRQKKSKYQEEKIGSTNSSDVSAGKDITDNSFDQLHSNQQPSDNEESIDLREVAKQTSQESLPAPEQDNTLTATSNQETSAKDTHFDQSQNEKDF</sequence>
<dbReference type="Proteomes" id="UP001152795">
    <property type="component" value="Unassembled WGS sequence"/>
</dbReference>